<reference evidence="2 3" key="1">
    <citation type="submission" date="2019-01" db="EMBL/GenBank/DDBJ databases">
        <title>Genome Assembly of Collichthys lucidus.</title>
        <authorList>
            <person name="Cai M."/>
            <person name="Xiao S."/>
        </authorList>
    </citation>
    <scope>NUCLEOTIDE SEQUENCE [LARGE SCALE GENOMIC DNA]</scope>
    <source>
        <strain evidence="2">JT15FE1705JMU</strain>
        <tissue evidence="2">Muscle</tissue>
    </source>
</reference>
<feature type="region of interest" description="Disordered" evidence="1">
    <location>
        <begin position="53"/>
        <end position="108"/>
    </location>
</feature>
<evidence type="ECO:0000313" key="3">
    <source>
        <dbReference type="Proteomes" id="UP000298787"/>
    </source>
</evidence>
<organism evidence="2 3">
    <name type="scientific">Collichthys lucidus</name>
    <name type="common">Big head croaker</name>
    <name type="synonym">Sciaena lucida</name>
    <dbReference type="NCBI Taxonomy" id="240159"/>
    <lineage>
        <taxon>Eukaryota</taxon>
        <taxon>Metazoa</taxon>
        <taxon>Chordata</taxon>
        <taxon>Craniata</taxon>
        <taxon>Vertebrata</taxon>
        <taxon>Euteleostomi</taxon>
        <taxon>Actinopterygii</taxon>
        <taxon>Neopterygii</taxon>
        <taxon>Teleostei</taxon>
        <taxon>Neoteleostei</taxon>
        <taxon>Acanthomorphata</taxon>
        <taxon>Eupercaria</taxon>
        <taxon>Sciaenidae</taxon>
        <taxon>Collichthys</taxon>
    </lineage>
</organism>
<dbReference type="EMBL" id="CM014093">
    <property type="protein sequence ID" value="TKS85061.1"/>
    <property type="molecule type" value="Genomic_DNA"/>
</dbReference>
<keyword evidence="3" id="KW-1185">Reference proteome</keyword>
<accession>A0A4U5VBW9</accession>
<evidence type="ECO:0000256" key="1">
    <source>
        <dbReference type="SAM" id="MobiDB-lite"/>
    </source>
</evidence>
<name>A0A4U5VBW9_COLLU</name>
<proteinExistence type="predicted"/>
<feature type="compositionally biased region" description="Low complexity" evidence="1">
    <location>
        <begin position="179"/>
        <end position="188"/>
    </location>
</feature>
<evidence type="ECO:0000313" key="2">
    <source>
        <dbReference type="EMBL" id="TKS85061.1"/>
    </source>
</evidence>
<feature type="region of interest" description="Disordered" evidence="1">
    <location>
        <begin position="176"/>
        <end position="198"/>
    </location>
</feature>
<sequence length="198" mass="22239">MEAMEPVPVHVNPPTPNQTSECEYCTCLPETNPYSTVTSDQTELDRSITLHLKISCPPSPANSQTDLVPGESPRQPQVQVQAESDYEESVQQQHGLHPPPPPHDMHRDFHRKLHTHFSDLCDSATDNENYHTERCRYHSNLRLPLIYPHPYRQITVETEFDNPLYETGGVSVKNHESFLSPSAGLTPSLSPPPSTGHS</sequence>
<feature type="compositionally biased region" description="Pro residues" evidence="1">
    <location>
        <begin position="189"/>
        <end position="198"/>
    </location>
</feature>
<gene>
    <name evidence="2" type="ORF">D9C73_018170</name>
</gene>
<dbReference type="AlphaFoldDB" id="A0A4U5VBW9"/>
<dbReference type="Proteomes" id="UP000298787">
    <property type="component" value="Chromosome 16"/>
</dbReference>
<protein>
    <submittedName>
        <fullName evidence="2">Seizure 6-like protein</fullName>
    </submittedName>
</protein>